<proteinExistence type="predicted"/>
<accession>A0A1Y5RQS1</accession>
<feature type="region of interest" description="Disordered" evidence="1">
    <location>
        <begin position="82"/>
        <end position="138"/>
    </location>
</feature>
<dbReference type="STRING" id="315423.SAMN04488020_102508"/>
<dbReference type="Proteomes" id="UP000193870">
    <property type="component" value="Unassembled WGS sequence"/>
</dbReference>
<keyword evidence="3" id="KW-1185">Reference proteome</keyword>
<evidence type="ECO:0008006" key="4">
    <source>
        <dbReference type="Google" id="ProtNLM"/>
    </source>
</evidence>
<reference evidence="2 3" key="1">
    <citation type="submission" date="2017-03" db="EMBL/GenBank/DDBJ databases">
        <authorList>
            <person name="Afonso C.L."/>
            <person name="Miller P.J."/>
            <person name="Scott M.A."/>
            <person name="Spackman E."/>
            <person name="Goraichik I."/>
            <person name="Dimitrov K.M."/>
            <person name="Suarez D.L."/>
            <person name="Swayne D.E."/>
        </authorList>
    </citation>
    <scope>NUCLEOTIDE SEQUENCE [LARGE SCALE GENOMIC DNA]</scope>
    <source>
        <strain evidence="2 3">CECT 7066</strain>
    </source>
</reference>
<organism evidence="2 3">
    <name type="scientific">Palleronia marisminoris</name>
    <dbReference type="NCBI Taxonomy" id="315423"/>
    <lineage>
        <taxon>Bacteria</taxon>
        <taxon>Pseudomonadati</taxon>
        <taxon>Pseudomonadota</taxon>
        <taxon>Alphaproteobacteria</taxon>
        <taxon>Rhodobacterales</taxon>
        <taxon>Roseobacteraceae</taxon>
        <taxon>Palleronia</taxon>
    </lineage>
</organism>
<gene>
    <name evidence="2" type="ORF">PAM7066_00773</name>
</gene>
<evidence type="ECO:0000313" key="2">
    <source>
        <dbReference type="EMBL" id="SLN22940.1"/>
    </source>
</evidence>
<evidence type="ECO:0000313" key="3">
    <source>
        <dbReference type="Proteomes" id="UP000193870"/>
    </source>
</evidence>
<name>A0A1Y5RQS1_9RHOB</name>
<dbReference type="RefSeq" id="WP_085852821.1">
    <property type="nucleotide sequence ID" value="NZ_FOPF01000002.1"/>
</dbReference>
<protein>
    <recommendedName>
        <fullName evidence="4">DUF4177 domain-containing protein</fullName>
    </recommendedName>
</protein>
<dbReference type="AlphaFoldDB" id="A0A1Y5RQS1"/>
<evidence type="ECO:0000256" key="1">
    <source>
        <dbReference type="SAM" id="MobiDB-lite"/>
    </source>
</evidence>
<sequence length="138" mass="15428">MSYFEYRVVPAPKSVPRVKGVKSPEGRFAVSMAEALNAEGRDGWEFQSSETIDTEVKGGLFSKKKIERLSVLVFRRWVETETYEDQPPRAAEQYAPDPAPREAEAALDDTGQFRPTLSARRDDAPQGSAPSLTPPRRD</sequence>
<dbReference type="EMBL" id="FWFV01000002">
    <property type="protein sequence ID" value="SLN22940.1"/>
    <property type="molecule type" value="Genomic_DNA"/>
</dbReference>
<dbReference type="OrthoDB" id="7658888at2"/>